<feature type="domain" description="Major facilitator superfamily (MFS) profile" evidence="6">
    <location>
        <begin position="48"/>
        <end position="489"/>
    </location>
</feature>
<dbReference type="PANTHER" id="PTHR24064">
    <property type="entry name" value="SOLUTE CARRIER FAMILY 22 MEMBER"/>
    <property type="match status" value="1"/>
</dbReference>
<dbReference type="AlphaFoldDB" id="A0AAW1LAZ5"/>
<feature type="transmembrane region" description="Helical" evidence="5">
    <location>
        <begin position="206"/>
        <end position="226"/>
    </location>
</feature>
<feature type="transmembrane region" description="Helical" evidence="5">
    <location>
        <begin position="232"/>
        <end position="250"/>
    </location>
</feature>
<keyword evidence="8" id="KW-1185">Reference proteome</keyword>
<dbReference type="EMBL" id="JASPKY010000134">
    <property type="protein sequence ID" value="KAK9731315.1"/>
    <property type="molecule type" value="Genomic_DNA"/>
</dbReference>
<keyword evidence="7" id="KW-0762">Sugar transport</keyword>
<feature type="transmembrane region" description="Helical" evidence="5">
    <location>
        <begin position="376"/>
        <end position="395"/>
    </location>
</feature>
<evidence type="ECO:0000256" key="1">
    <source>
        <dbReference type="ARBA" id="ARBA00004141"/>
    </source>
</evidence>
<evidence type="ECO:0000256" key="2">
    <source>
        <dbReference type="ARBA" id="ARBA00022692"/>
    </source>
</evidence>
<dbReference type="PROSITE" id="PS00216">
    <property type="entry name" value="SUGAR_TRANSPORT_1"/>
    <property type="match status" value="1"/>
</dbReference>
<sequence length="524" mass="58096">MTFISLQNNYQYPFRICKVGPKSAADKPEPDIIQNAIGVFGRWHWWVVLWIMSCKFAIAWHQIAIVFQAPTTNFTCIDPNITDPCSKDCPEHVFDRDIFTETITSQWDLVCNKHQLNNIVQMATMFGILIGALAFGVISDRYGRRGPLVAAIVLQTVAGCGAAIVPWFWLHVVLRFLCTTGTGGTMMTSFVLIMELVGLKWRTTIGILYQIPFNLGHLTLPLIAYYLRDWRFNQFFISVTSVILFAYYWVLPESPRWLLTVGKHEKAIKVLEKAAHHNRLPTAHINTDVEHYVQKKDLKVVAGGNIFSLVATPSLRIKTICICFNWLVCGLCFFGVAQFMGELGGNIFVNVAVSAAVEIPGTLISIFAMEKLGRRMTLIGANLIAGLACLAIAVVPPDPAWLKTILGTAGIFGLSISFPTVYIYAGELFPTIVRNVGCGTASVFARVGSMVAPFMAKPIYGAQWISPTLFGVFPIFGAILCVFLPETLGCKLPDSIEEAEEFGKKRKKEPKINNENALIKETAT</sequence>
<feature type="transmembrane region" description="Helical" evidence="5">
    <location>
        <begin position="148"/>
        <end position="168"/>
    </location>
</feature>
<feature type="transmembrane region" description="Helical" evidence="5">
    <location>
        <begin position="401"/>
        <end position="424"/>
    </location>
</feature>
<reference evidence="7 8" key="1">
    <citation type="journal article" date="2024" name="BMC Genomics">
        <title>De novo assembly and annotation of Popillia japonica's genome with initial clues to its potential as an invasive pest.</title>
        <authorList>
            <person name="Cucini C."/>
            <person name="Boschi S."/>
            <person name="Funari R."/>
            <person name="Cardaioli E."/>
            <person name="Iannotti N."/>
            <person name="Marturano G."/>
            <person name="Paoli F."/>
            <person name="Bruttini M."/>
            <person name="Carapelli A."/>
            <person name="Frati F."/>
            <person name="Nardi F."/>
        </authorList>
    </citation>
    <scope>NUCLEOTIDE SEQUENCE [LARGE SCALE GENOMIC DNA]</scope>
    <source>
        <strain evidence="7">DMR45628</strain>
    </source>
</reference>
<dbReference type="Proteomes" id="UP001458880">
    <property type="component" value="Unassembled WGS sequence"/>
</dbReference>
<dbReference type="InterPro" id="IPR036259">
    <property type="entry name" value="MFS_trans_sf"/>
</dbReference>
<comment type="caution">
    <text evidence="7">The sequence shown here is derived from an EMBL/GenBank/DDBJ whole genome shotgun (WGS) entry which is preliminary data.</text>
</comment>
<organism evidence="7 8">
    <name type="scientific">Popillia japonica</name>
    <name type="common">Japanese beetle</name>
    <dbReference type="NCBI Taxonomy" id="7064"/>
    <lineage>
        <taxon>Eukaryota</taxon>
        <taxon>Metazoa</taxon>
        <taxon>Ecdysozoa</taxon>
        <taxon>Arthropoda</taxon>
        <taxon>Hexapoda</taxon>
        <taxon>Insecta</taxon>
        <taxon>Pterygota</taxon>
        <taxon>Neoptera</taxon>
        <taxon>Endopterygota</taxon>
        <taxon>Coleoptera</taxon>
        <taxon>Polyphaga</taxon>
        <taxon>Scarabaeiformia</taxon>
        <taxon>Scarabaeidae</taxon>
        <taxon>Rutelinae</taxon>
        <taxon>Popillia</taxon>
    </lineage>
</organism>
<dbReference type="InterPro" id="IPR005829">
    <property type="entry name" value="Sugar_transporter_CS"/>
</dbReference>
<dbReference type="GO" id="GO:0022857">
    <property type="term" value="F:transmembrane transporter activity"/>
    <property type="evidence" value="ECO:0007669"/>
    <property type="project" value="InterPro"/>
</dbReference>
<name>A0AAW1LAZ5_POPJA</name>
<evidence type="ECO:0000256" key="5">
    <source>
        <dbReference type="SAM" id="Phobius"/>
    </source>
</evidence>
<keyword evidence="2 5" id="KW-0812">Transmembrane</keyword>
<dbReference type="Pfam" id="PF00083">
    <property type="entry name" value="Sugar_tr"/>
    <property type="match status" value="1"/>
</dbReference>
<feature type="transmembrane region" description="Helical" evidence="5">
    <location>
        <begin position="347"/>
        <end position="369"/>
    </location>
</feature>
<accession>A0AAW1LAZ5</accession>
<gene>
    <name evidence="7" type="ORF">QE152_g13751</name>
</gene>
<feature type="transmembrane region" description="Helical" evidence="5">
    <location>
        <begin position="119"/>
        <end position="136"/>
    </location>
</feature>
<protein>
    <submittedName>
        <fullName evidence="7">Sugar transporter</fullName>
    </submittedName>
</protein>
<keyword evidence="4 5" id="KW-0472">Membrane</keyword>
<dbReference type="GO" id="GO:0016020">
    <property type="term" value="C:membrane"/>
    <property type="evidence" value="ECO:0007669"/>
    <property type="project" value="UniProtKB-SubCell"/>
</dbReference>
<feature type="transmembrane region" description="Helical" evidence="5">
    <location>
        <begin position="322"/>
        <end position="341"/>
    </location>
</feature>
<evidence type="ECO:0000313" key="8">
    <source>
        <dbReference type="Proteomes" id="UP001458880"/>
    </source>
</evidence>
<evidence type="ECO:0000259" key="6">
    <source>
        <dbReference type="PROSITE" id="PS50850"/>
    </source>
</evidence>
<dbReference type="InterPro" id="IPR005828">
    <property type="entry name" value="MFS_sugar_transport-like"/>
</dbReference>
<evidence type="ECO:0000256" key="3">
    <source>
        <dbReference type="ARBA" id="ARBA00022989"/>
    </source>
</evidence>
<evidence type="ECO:0000313" key="7">
    <source>
        <dbReference type="EMBL" id="KAK9731315.1"/>
    </source>
</evidence>
<comment type="subcellular location">
    <subcellularLocation>
        <location evidence="1">Membrane</location>
        <topology evidence="1">Multi-pass membrane protein</topology>
    </subcellularLocation>
</comment>
<keyword evidence="7" id="KW-0813">Transport</keyword>
<feature type="transmembrane region" description="Helical" evidence="5">
    <location>
        <begin position="174"/>
        <end position="194"/>
    </location>
</feature>
<dbReference type="SUPFAM" id="SSF103473">
    <property type="entry name" value="MFS general substrate transporter"/>
    <property type="match status" value="1"/>
</dbReference>
<dbReference type="PROSITE" id="PS50850">
    <property type="entry name" value="MFS"/>
    <property type="match status" value="1"/>
</dbReference>
<dbReference type="InterPro" id="IPR020846">
    <property type="entry name" value="MFS_dom"/>
</dbReference>
<dbReference type="Gene3D" id="1.20.1250.20">
    <property type="entry name" value="MFS general substrate transporter like domains"/>
    <property type="match status" value="1"/>
</dbReference>
<feature type="transmembrane region" description="Helical" evidence="5">
    <location>
        <begin position="462"/>
        <end position="484"/>
    </location>
</feature>
<dbReference type="CDD" id="cd17317">
    <property type="entry name" value="MFS_SLC22"/>
    <property type="match status" value="1"/>
</dbReference>
<feature type="transmembrane region" description="Helical" evidence="5">
    <location>
        <begin position="436"/>
        <end position="456"/>
    </location>
</feature>
<proteinExistence type="predicted"/>
<evidence type="ECO:0000256" key="4">
    <source>
        <dbReference type="ARBA" id="ARBA00023136"/>
    </source>
</evidence>
<keyword evidence="3 5" id="KW-1133">Transmembrane helix</keyword>